<name>A0A0J7YM52_BETVV</name>
<feature type="non-terminal residue" evidence="1">
    <location>
        <position position="64"/>
    </location>
</feature>
<accession>A0A0J7YM52</accession>
<evidence type="ECO:0000313" key="1">
    <source>
        <dbReference type="EMBL" id="KMS64724.1"/>
    </source>
</evidence>
<gene>
    <name evidence="1" type="ORF">BVRB_017340</name>
</gene>
<keyword evidence="2" id="KW-1185">Reference proteome</keyword>
<dbReference type="EMBL" id="KQ124517">
    <property type="protein sequence ID" value="KMS64724.1"/>
    <property type="molecule type" value="Genomic_DNA"/>
</dbReference>
<dbReference type="AlphaFoldDB" id="A0A0J7YM52"/>
<protein>
    <submittedName>
        <fullName evidence="1">Uncharacterized protein</fullName>
    </submittedName>
</protein>
<sequence>MINFVSPDDLKISVVKAPSSAQLEVVFTVQLLIINANQIDRNDIRIEFVRDRLSFLRPSGPVSQ</sequence>
<organism evidence="1 2">
    <name type="scientific">Beta vulgaris subsp. vulgaris</name>
    <name type="common">Beet</name>
    <dbReference type="NCBI Taxonomy" id="3555"/>
    <lineage>
        <taxon>Eukaryota</taxon>
        <taxon>Viridiplantae</taxon>
        <taxon>Streptophyta</taxon>
        <taxon>Embryophyta</taxon>
        <taxon>Tracheophyta</taxon>
        <taxon>Spermatophyta</taxon>
        <taxon>Magnoliopsida</taxon>
        <taxon>eudicotyledons</taxon>
        <taxon>Gunneridae</taxon>
        <taxon>Pentapetalae</taxon>
        <taxon>Caryophyllales</taxon>
        <taxon>Chenopodiaceae</taxon>
        <taxon>Betoideae</taxon>
        <taxon>Beta</taxon>
    </lineage>
</organism>
<dbReference type="Gramene" id="KMS64724">
    <property type="protein sequence ID" value="KMS64724"/>
    <property type="gene ID" value="BVRB_017340"/>
</dbReference>
<reference evidence="1 2" key="1">
    <citation type="journal article" date="2014" name="Nature">
        <title>The genome of the recently domesticated crop plant sugar beet (Beta vulgaris).</title>
        <authorList>
            <person name="Dohm J.C."/>
            <person name="Minoche A.E."/>
            <person name="Holtgrawe D."/>
            <person name="Capella-Gutierrez S."/>
            <person name="Zakrzewski F."/>
            <person name="Tafer H."/>
            <person name="Rupp O."/>
            <person name="Sorensen T.R."/>
            <person name="Stracke R."/>
            <person name="Reinhardt R."/>
            <person name="Goesmann A."/>
            <person name="Kraft T."/>
            <person name="Schulz B."/>
            <person name="Stadler P.F."/>
            <person name="Schmidt T."/>
            <person name="Gabaldon T."/>
            <person name="Lehrach H."/>
            <person name="Weisshaar B."/>
            <person name="Himmelbauer H."/>
        </authorList>
    </citation>
    <scope>NUCLEOTIDE SEQUENCE [LARGE SCALE GENOMIC DNA]</scope>
    <source>
        <tissue evidence="1">Taproot</tissue>
    </source>
</reference>
<dbReference type="Proteomes" id="UP000035740">
    <property type="component" value="Unassembled WGS sequence"/>
</dbReference>
<proteinExistence type="predicted"/>
<evidence type="ECO:0000313" key="2">
    <source>
        <dbReference type="Proteomes" id="UP000035740"/>
    </source>
</evidence>